<gene>
    <name evidence="2" type="ORF">ENS82_12135</name>
</gene>
<dbReference type="RefSeq" id="WP_297563843.1">
    <property type="nucleotide sequence ID" value="NZ_JBKBUW010000028.1"/>
</dbReference>
<feature type="transmembrane region" description="Helical" evidence="1">
    <location>
        <begin position="65"/>
        <end position="87"/>
    </location>
</feature>
<dbReference type="EMBL" id="DSWI01000028">
    <property type="protein sequence ID" value="HFG21436.1"/>
    <property type="molecule type" value="Genomic_DNA"/>
</dbReference>
<comment type="caution">
    <text evidence="2">The sequence shown here is derived from an EMBL/GenBank/DDBJ whole genome shotgun (WGS) entry which is preliminary data.</text>
</comment>
<keyword evidence="1" id="KW-1133">Transmembrane helix</keyword>
<name>A0A7C3HER1_MEIRU</name>
<dbReference type="AlphaFoldDB" id="A0A7C3HER1"/>
<organism evidence="2">
    <name type="scientific">Meiothermus ruber</name>
    <dbReference type="NCBI Taxonomy" id="277"/>
    <lineage>
        <taxon>Bacteria</taxon>
        <taxon>Thermotogati</taxon>
        <taxon>Deinococcota</taxon>
        <taxon>Deinococci</taxon>
        <taxon>Thermales</taxon>
        <taxon>Thermaceae</taxon>
        <taxon>Meiothermus</taxon>
    </lineage>
</organism>
<proteinExistence type="predicted"/>
<feature type="transmembrane region" description="Helical" evidence="1">
    <location>
        <begin position="40"/>
        <end position="58"/>
    </location>
</feature>
<feature type="transmembrane region" description="Helical" evidence="1">
    <location>
        <begin position="12"/>
        <end position="34"/>
    </location>
</feature>
<keyword evidence="1" id="KW-0812">Transmembrane</keyword>
<feature type="transmembrane region" description="Helical" evidence="1">
    <location>
        <begin position="93"/>
        <end position="111"/>
    </location>
</feature>
<protein>
    <submittedName>
        <fullName evidence="2">DUF4383 domain-containing protein</fullName>
    </submittedName>
</protein>
<accession>A0A7C3HER1</accession>
<evidence type="ECO:0000256" key="1">
    <source>
        <dbReference type="SAM" id="Phobius"/>
    </source>
</evidence>
<keyword evidence="1" id="KW-0472">Membrane</keyword>
<sequence length="118" mass="12531">MTAQRIDLFMGLVFALLAVLGLFFAPNGLILGFIPSNTSLAIVYLITAVALLYGYFTGDRLAHMMAAVIGLVYAALALIGFFSSSFLGLPTGGWNIVVNLIAAVVLIYDWLGTPRTAS</sequence>
<reference evidence="2" key="1">
    <citation type="journal article" date="2020" name="mSystems">
        <title>Genome- and Community-Level Interaction Insights into Carbon Utilization and Element Cycling Functions of Hydrothermarchaeota in Hydrothermal Sediment.</title>
        <authorList>
            <person name="Zhou Z."/>
            <person name="Liu Y."/>
            <person name="Xu W."/>
            <person name="Pan J."/>
            <person name="Luo Z.H."/>
            <person name="Li M."/>
        </authorList>
    </citation>
    <scope>NUCLEOTIDE SEQUENCE [LARGE SCALE GENOMIC DNA]</scope>
    <source>
        <strain evidence="2">SpSt-524</strain>
    </source>
</reference>
<evidence type="ECO:0000313" key="2">
    <source>
        <dbReference type="EMBL" id="HFG21436.1"/>
    </source>
</evidence>